<gene>
    <name evidence="11 13" type="primary">dxs</name>
    <name evidence="13" type="ORF">COPCOM_00975</name>
</gene>
<comment type="subunit">
    <text evidence="3 11">Homodimer.</text>
</comment>
<dbReference type="Pfam" id="PF13292">
    <property type="entry name" value="DXP_synthase_N"/>
    <property type="match status" value="1"/>
</dbReference>
<dbReference type="GO" id="GO:0008661">
    <property type="term" value="F:1-deoxy-D-xylulose-5-phosphate synthase activity"/>
    <property type="evidence" value="ECO:0007669"/>
    <property type="project" value="UniProtKB-UniRule"/>
</dbReference>
<feature type="binding site" evidence="11">
    <location>
        <position position="368"/>
    </location>
    <ligand>
        <name>thiamine diphosphate</name>
        <dbReference type="ChEBI" id="CHEBI:58937"/>
    </ligand>
</feature>
<comment type="pathway">
    <text evidence="1 11">Metabolic intermediate biosynthesis; 1-deoxy-D-xylulose 5-phosphate biosynthesis; 1-deoxy-D-xylulose 5-phosphate from D-glyceraldehyde 3-phosphate and pyruvate: step 1/1.</text>
</comment>
<dbReference type="InterPro" id="IPR029061">
    <property type="entry name" value="THDP-binding"/>
</dbReference>
<dbReference type="HAMAP" id="MF_00315">
    <property type="entry name" value="DXP_synth"/>
    <property type="match status" value="1"/>
</dbReference>
<feature type="binding site" evidence="11">
    <location>
        <begin position="148"/>
        <end position="149"/>
    </location>
    <ligand>
        <name>thiamine diphosphate</name>
        <dbReference type="ChEBI" id="CHEBI:58937"/>
    </ligand>
</feature>
<feature type="binding site" evidence="11">
    <location>
        <position position="75"/>
    </location>
    <ligand>
        <name>thiamine diphosphate</name>
        <dbReference type="ChEBI" id="CHEBI:58937"/>
    </ligand>
</feature>
<keyword evidence="9 11" id="KW-0414">Isoprene biosynthesis</keyword>
<reference evidence="13 14" key="2">
    <citation type="submission" date="2009-03" db="EMBL/GenBank/DDBJ databases">
        <title>Draft genome sequence of Coprococcus comes (ATCC 27758).</title>
        <authorList>
            <person name="Sudarsanam P."/>
            <person name="Ley R."/>
            <person name="Guruge J."/>
            <person name="Turnbaugh P.J."/>
            <person name="Mahowald M."/>
            <person name="Liep D."/>
            <person name="Gordon J."/>
        </authorList>
    </citation>
    <scope>NUCLEOTIDE SEQUENCE [LARGE SCALE GENOMIC DNA]</scope>
    <source>
        <strain evidence="13 14">ATCC 27758</strain>
    </source>
</reference>
<dbReference type="GO" id="GO:0030976">
    <property type="term" value="F:thiamine pyrophosphate binding"/>
    <property type="evidence" value="ECO:0007669"/>
    <property type="project" value="UniProtKB-UniRule"/>
</dbReference>
<dbReference type="EC" id="2.2.1.7" evidence="11"/>
<protein>
    <recommendedName>
        <fullName evidence="11">1-deoxy-D-xylulose-5-phosphate synthase</fullName>
        <ecNumber evidence="11">2.2.1.7</ecNumber>
    </recommendedName>
    <alternativeName>
        <fullName evidence="11">1-deoxyxylulose-5-phosphate synthase</fullName>
        <shortName evidence="11">DXP synthase</shortName>
        <shortName evidence="11">DXPS</shortName>
    </alternativeName>
</protein>
<evidence type="ECO:0000256" key="4">
    <source>
        <dbReference type="ARBA" id="ARBA00022679"/>
    </source>
</evidence>
<comment type="similarity">
    <text evidence="2 11">Belongs to the transketolase family. DXPS subfamily.</text>
</comment>
<evidence type="ECO:0000256" key="2">
    <source>
        <dbReference type="ARBA" id="ARBA00011081"/>
    </source>
</evidence>
<evidence type="ECO:0000256" key="6">
    <source>
        <dbReference type="ARBA" id="ARBA00022842"/>
    </source>
</evidence>
<dbReference type="GO" id="GO:0019288">
    <property type="term" value="P:isopentenyl diphosphate biosynthetic process, methylerythritol 4-phosphate pathway"/>
    <property type="evidence" value="ECO:0007669"/>
    <property type="project" value="TreeGrafter"/>
</dbReference>
<dbReference type="SMART" id="SM00861">
    <property type="entry name" value="Transket_pyr"/>
    <property type="match status" value="1"/>
</dbReference>
<dbReference type="InterPro" id="IPR033248">
    <property type="entry name" value="Transketolase_C"/>
</dbReference>
<evidence type="ECO:0000259" key="12">
    <source>
        <dbReference type="SMART" id="SM00861"/>
    </source>
</evidence>
<dbReference type="PROSITE" id="PS00801">
    <property type="entry name" value="TRANSKETOLASE_1"/>
    <property type="match status" value="1"/>
</dbReference>
<dbReference type="EMBL" id="ABVR01000037">
    <property type="protein sequence ID" value="EEG90747.1"/>
    <property type="molecule type" value="Genomic_DNA"/>
</dbReference>
<dbReference type="GO" id="GO:0016114">
    <property type="term" value="P:terpenoid biosynthetic process"/>
    <property type="evidence" value="ECO:0007669"/>
    <property type="project" value="UniProtKB-UniRule"/>
</dbReference>
<evidence type="ECO:0000256" key="9">
    <source>
        <dbReference type="ARBA" id="ARBA00023229"/>
    </source>
</evidence>
<dbReference type="SUPFAM" id="SSF52922">
    <property type="entry name" value="TK C-terminal domain-like"/>
    <property type="match status" value="1"/>
</dbReference>
<evidence type="ECO:0000313" key="14">
    <source>
        <dbReference type="Proteomes" id="UP000003793"/>
    </source>
</evidence>
<dbReference type="PANTHER" id="PTHR43322">
    <property type="entry name" value="1-D-DEOXYXYLULOSE 5-PHOSPHATE SYNTHASE-RELATED"/>
    <property type="match status" value="1"/>
</dbReference>
<feature type="binding site" evidence="11">
    <location>
        <begin position="116"/>
        <end position="118"/>
    </location>
    <ligand>
        <name>thiamine diphosphate</name>
        <dbReference type="ChEBI" id="CHEBI:58937"/>
    </ligand>
</feature>
<comment type="caution">
    <text evidence="13">The sequence shown here is derived from an EMBL/GenBank/DDBJ whole genome shotgun (WGS) entry which is preliminary data.</text>
</comment>
<sequence>MDEVYLEQIHEANDIKKLNERELAGLAEEIRTFLVEKISKTGGHLASNLGVVELTMAMHLSFQLPEDKMIWDVGHQSYTHKILTGRKEGFDGLRKYGGMSGFPKRKESDCDAFDTGHSSTSISAGLGYARGRDILGQDYSVISVIGDGSLTGGMAYEALNNAAEMKTNFIIVLNDNHMSISKNVGGMSSYLGELRTAQAYTDLKDTVENVLGSIPFGGEKMVRHIKRTKSSIKQLLVPGMFFEDMGIKYLGPVDGHDLKALRRAFTEAKRVKGPVLVHVLTKKGKGYLPAEENPSRFHGTGPFDIQTGEPISKSGKDSCTDVFSKVMLDLAKKDDRLVAITAAMEDGTGLAAFHRYYPDRFFDVGIAEGHGVTFAAGLAAAGLHPVFAVYSSFLQRGFDQMIHDVCLQKLPVVFAVDRAGLVGSDGETHQGIFDLSYLSMIPNMTVLSPKNKWELADMVRFAVRLGAPAAVRYPRGSAFDGFREYRAPIEYGKSEPVYEEEDIAIISVGHMFEQAVQVRKRLKEIGYNCTLINARFVKPVDEEMLRKLTVEHRLIVTLEENIRRGGFGEFVTAYLAGLETDAEVLNLALPDDYIEHGSVDLLRSEVMLDIESCVARIITAYIAEESRRD</sequence>
<evidence type="ECO:0000256" key="10">
    <source>
        <dbReference type="ARBA" id="ARBA00055605"/>
    </source>
</evidence>
<dbReference type="GO" id="GO:0000287">
    <property type="term" value="F:magnesium ion binding"/>
    <property type="evidence" value="ECO:0007669"/>
    <property type="project" value="UniProtKB-UniRule"/>
</dbReference>
<dbReference type="CDD" id="cd02007">
    <property type="entry name" value="TPP_DXS"/>
    <property type="match status" value="1"/>
</dbReference>
<dbReference type="UniPathway" id="UPA00064">
    <property type="reaction ID" value="UER00091"/>
</dbReference>
<dbReference type="AlphaFoldDB" id="C0B754"/>
<feature type="domain" description="Transketolase-like pyrimidine-binding" evidence="12">
    <location>
        <begin position="317"/>
        <end position="481"/>
    </location>
</feature>
<dbReference type="Pfam" id="PF02780">
    <property type="entry name" value="Transketolase_C"/>
    <property type="match status" value="1"/>
</dbReference>
<keyword evidence="8 11" id="KW-0786">Thiamine pyrophosphate</keyword>
<dbReference type="PROSITE" id="PS00802">
    <property type="entry name" value="TRANSKETOLASE_2"/>
    <property type="match status" value="1"/>
</dbReference>
<keyword evidence="5 11" id="KW-0479">Metal-binding</keyword>
<dbReference type="Pfam" id="PF02779">
    <property type="entry name" value="Transket_pyr"/>
    <property type="match status" value="1"/>
</dbReference>
<dbReference type="SUPFAM" id="SSF52518">
    <property type="entry name" value="Thiamin diphosphate-binding fold (THDP-binding)"/>
    <property type="match status" value="2"/>
</dbReference>
<comment type="cofactor">
    <cofactor evidence="11">
        <name>thiamine diphosphate</name>
        <dbReference type="ChEBI" id="CHEBI:58937"/>
    </cofactor>
    <text evidence="11">Binds 1 thiamine pyrophosphate per subunit.</text>
</comment>
<feature type="binding site" evidence="11">
    <location>
        <position position="287"/>
    </location>
    <ligand>
        <name>thiamine diphosphate</name>
        <dbReference type="ChEBI" id="CHEBI:58937"/>
    </ligand>
</feature>
<organism evidence="13 14">
    <name type="scientific">Coprococcus comes ATCC 27758</name>
    <dbReference type="NCBI Taxonomy" id="470146"/>
    <lineage>
        <taxon>Bacteria</taxon>
        <taxon>Bacillati</taxon>
        <taxon>Bacillota</taxon>
        <taxon>Clostridia</taxon>
        <taxon>Lachnospirales</taxon>
        <taxon>Lachnospiraceae</taxon>
        <taxon>Coprococcus</taxon>
    </lineage>
</organism>
<feature type="binding site" evidence="11">
    <location>
        <position position="176"/>
    </location>
    <ligand>
        <name>Mg(2+)</name>
        <dbReference type="ChEBI" id="CHEBI:18420"/>
    </ligand>
</feature>
<dbReference type="FunFam" id="3.40.50.970:FF:000005">
    <property type="entry name" value="1-deoxy-D-xylulose-5-phosphate synthase"/>
    <property type="match status" value="1"/>
</dbReference>
<dbReference type="InterPro" id="IPR049557">
    <property type="entry name" value="Transketolase_CS"/>
</dbReference>
<evidence type="ECO:0000256" key="5">
    <source>
        <dbReference type="ARBA" id="ARBA00022723"/>
    </source>
</evidence>
<dbReference type="Gene3D" id="3.40.50.970">
    <property type="match status" value="2"/>
</dbReference>
<evidence type="ECO:0000256" key="7">
    <source>
        <dbReference type="ARBA" id="ARBA00022977"/>
    </source>
</evidence>
<dbReference type="GO" id="GO:0005829">
    <property type="term" value="C:cytosol"/>
    <property type="evidence" value="ECO:0007669"/>
    <property type="project" value="TreeGrafter"/>
</dbReference>
<evidence type="ECO:0000256" key="3">
    <source>
        <dbReference type="ARBA" id="ARBA00011738"/>
    </source>
</evidence>
<dbReference type="NCBIfam" id="NF003933">
    <property type="entry name" value="PRK05444.2-2"/>
    <property type="match status" value="1"/>
</dbReference>
<dbReference type="Gene3D" id="3.40.50.920">
    <property type="match status" value="1"/>
</dbReference>
<keyword evidence="7 11" id="KW-0784">Thiamine biosynthesis</keyword>
<dbReference type="HOGENOM" id="CLU_009227_1_4_9"/>
<name>C0B754_9FIRM</name>
<evidence type="ECO:0000256" key="8">
    <source>
        <dbReference type="ARBA" id="ARBA00023052"/>
    </source>
</evidence>
<dbReference type="InterPro" id="IPR005477">
    <property type="entry name" value="Dxylulose-5-P_synthase"/>
</dbReference>
<dbReference type="InterPro" id="IPR009014">
    <property type="entry name" value="Transketo_C/PFOR_II"/>
</dbReference>
<dbReference type="InterPro" id="IPR020826">
    <property type="entry name" value="Transketolase_BS"/>
</dbReference>
<proteinExistence type="inferred from homology"/>
<dbReference type="FunFam" id="3.40.50.920:FF:000002">
    <property type="entry name" value="1-deoxy-D-xylulose-5-phosphate synthase"/>
    <property type="match status" value="1"/>
</dbReference>
<dbReference type="CDD" id="cd07033">
    <property type="entry name" value="TPP_PYR_DXS_TK_like"/>
    <property type="match status" value="1"/>
</dbReference>
<dbReference type="NCBIfam" id="TIGR00204">
    <property type="entry name" value="dxs"/>
    <property type="match status" value="1"/>
</dbReference>
<dbReference type="Proteomes" id="UP000003793">
    <property type="component" value="Unassembled WGS sequence"/>
</dbReference>
<evidence type="ECO:0000313" key="13">
    <source>
        <dbReference type="EMBL" id="EEG90747.1"/>
    </source>
</evidence>
<keyword evidence="4 11" id="KW-0808">Transferase</keyword>
<accession>C0B754</accession>
<feature type="binding site" evidence="11">
    <location>
        <position position="147"/>
    </location>
    <ligand>
        <name>Mg(2+)</name>
        <dbReference type="ChEBI" id="CHEBI:18420"/>
    </ligand>
</feature>
<comment type="catalytic activity">
    <reaction evidence="11">
        <text>D-glyceraldehyde 3-phosphate + pyruvate + H(+) = 1-deoxy-D-xylulose 5-phosphate + CO2</text>
        <dbReference type="Rhea" id="RHEA:12605"/>
        <dbReference type="ChEBI" id="CHEBI:15361"/>
        <dbReference type="ChEBI" id="CHEBI:15378"/>
        <dbReference type="ChEBI" id="CHEBI:16526"/>
        <dbReference type="ChEBI" id="CHEBI:57792"/>
        <dbReference type="ChEBI" id="CHEBI:59776"/>
        <dbReference type="EC" id="2.2.1.7"/>
    </reaction>
</comment>
<evidence type="ECO:0000256" key="11">
    <source>
        <dbReference type="HAMAP-Rule" id="MF_00315"/>
    </source>
</evidence>
<comment type="cofactor">
    <cofactor evidence="11">
        <name>Mg(2+)</name>
        <dbReference type="ChEBI" id="CHEBI:18420"/>
    </cofactor>
    <text evidence="11">Binds 1 Mg(2+) ion per subunit.</text>
</comment>
<reference evidence="13 14" key="1">
    <citation type="submission" date="2009-02" db="EMBL/GenBank/DDBJ databases">
        <authorList>
            <person name="Fulton L."/>
            <person name="Clifton S."/>
            <person name="Fulton B."/>
            <person name="Xu J."/>
            <person name="Minx P."/>
            <person name="Pepin K.H."/>
            <person name="Johnson M."/>
            <person name="Bhonagiri V."/>
            <person name="Nash W.E."/>
            <person name="Mardis E.R."/>
            <person name="Wilson R.K."/>
        </authorList>
    </citation>
    <scope>NUCLEOTIDE SEQUENCE [LARGE SCALE GENOMIC DNA]</scope>
    <source>
        <strain evidence="13 14">ATCC 27758</strain>
    </source>
</reference>
<evidence type="ECO:0000256" key="1">
    <source>
        <dbReference type="ARBA" id="ARBA00004980"/>
    </source>
</evidence>
<dbReference type="PANTHER" id="PTHR43322:SF5">
    <property type="entry name" value="1-DEOXY-D-XYLULOSE-5-PHOSPHATE SYNTHASE, CHLOROPLASTIC"/>
    <property type="match status" value="1"/>
</dbReference>
<dbReference type="InterPro" id="IPR005475">
    <property type="entry name" value="Transketolase-like_Pyr-bd"/>
</dbReference>
<dbReference type="GO" id="GO:0009228">
    <property type="term" value="P:thiamine biosynthetic process"/>
    <property type="evidence" value="ECO:0007669"/>
    <property type="project" value="UniProtKB-UniRule"/>
</dbReference>
<keyword evidence="6 11" id="KW-0460">Magnesium</keyword>
<comment type="function">
    <text evidence="10 11">Catalyzes the acyloin condensation reaction between C atoms 2 and 3 of pyruvate and glyceraldehyde 3-phosphate to yield 1-deoxy-D-xylulose-5-phosphate (DXP).</text>
</comment>
<feature type="binding site" evidence="11">
    <location>
        <position position="176"/>
    </location>
    <ligand>
        <name>thiamine diphosphate</name>
        <dbReference type="ChEBI" id="CHEBI:58937"/>
    </ligand>
</feature>